<protein>
    <submittedName>
        <fullName evidence="1">Histidine phosphatase family protein</fullName>
    </submittedName>
</protein>
<dbReference type="AlphaFoldDB" id="A0A3A4F1W1"/>
<organism evidence="1 2">
    <name type="scientific">Nesterenkonia natronophila</name>
    <dbReference type="NCBI Taxonomy" id="2174932"/>
    <lineage>
        <taxon>Bacteria</taxon>
        <taxon>Bacillati</taxon>
        <taxon>Actinomycetota</taxon>
        <taxon>Actinomycetes</taxon>
        <taxon>Micrococcales</taxon>
        <taxon>Micrococcaceae</taxon>
        <taxon>Nesterenkonia</taxon>
    </lineage>
</organism>
<dbReference type="Pfam" id="PF00300">
    <property type="entry name" value="His_Phos_1"/>
    <property type="match status" value="1"/>
</dbReference>
<comment type="caution">
    <text evidence="1">The sequence shown here is derived from an EMBL/GenBank/DDBJ whole genome shotgun (WGS) entry which is preliminary data.</text>
</comment>
<sequence length="172" mass="18958">MSKTLLVLRHAEAGHSFSDDDFSRTLTEHGQAQARKMGRWLRQSPCIPEVTLVSSAMRTRQTSIWIAHELGDQAPTAQLDDRMYLGSATQLCSVINETPETANTLLVIAHMPGVQELSMRLTSAESDEEAALDMAAQWPPGGLARFKVRKPWAKLDGRDAALTEFVTAEPGR</sequence>
<dbReference type="InterPro" id="IPR029033">
    <property type="entry name" value="His_PPase_superfam"/>
</dbReference>
<dbReference type="InterPro" id="IPR013078">
    <property type="entry name" value="His_Pase_superF_clade-1"/>
</dbReference>
<dbReference type="OrthoDB" id="9810154at2"/>
<keyword evidence="2" id="KW-1185">Reference proteome</keyword>
<dbReference type="Proteomes" id="UP000266615">
    <property type="component" value="Unassembled WGS sequence"/>
</dbReference>
<proteinExistence type="predicted"/>
<name>A0A3A4F1W1_9MICC</name>
<dbReference type="EMBL" id="QYZP01000002">
    <property type="protein sequence ID" value="RJN32252.1"/>
    <property type="molecule type" value="Genomic_DNA"/>
</dbReference>
<dbReference type="RefSeq" id="WP_119903041.1">
    <property type="nucleotide sequence ID" value="NZ_QYZP01000002.1"/>
</dbReference>
<reference evidence="1 2" key="1">
    <citation type="submission" date="2018-09" db="EMBL/GenBank/DDBJ databases">
        <title>Nesterenkonia natronophila sp. nov., an alkaliphilic actinobacteriume isolated from a soda lake, and emended description of the genus Nesterenkonia.</title>
        <authorList>
            <person name="Menes R.J."/>
            <person name="Iriarte A."/>
        </authorList>
    </citation>
    <scope>NUCLEOTIDE SEQUENCE [LARGE SCALE GENOMIC DNA]</scope>
    <source>
        <strain evidence="1 2">M8</strain>
    </source>
</reference>
<accession>A0A3A4F1W1</accession>
<evidence type="ECO:0000313" key="1">
    <source>
        <dbReference type="EMBL" id="RJN32252.1"/>
    </source>
</evidence>
<dbReference type="SUPFAM" id="SSF53254">
    <property type="entry name" value="Phosphoglycerate mutase-like"/>
    <property type="match status" value="1"/>
</dbReference>
<dbReference type="CDD" id="cd07040">
    <property type="entry name" value="HP"/>
    <property type="match status" value="1"/>
</dbReference>
<gene>
    <name evidence="1" type="ORF">D3250_07540</name>
</gene>
<evidence type="ECO:0000313" key="2">
    <source>
        <dbReference type="Proteomes" id="UP000266615"/>
    </source>
</evidence>
<dbReference type="Gene3D" id="3.40.50.1240">
    <property type="entry name" value="Phosphoglycerate mutase-like"/>
    <property type="match status" value="1"/>
</dbReference>